<dbReference type="AlphaFoldDB" id="A0A6A5U4U2"/>
<feature type="region of interest" description="Disordered" evidence="1">
    <location>
        <begin position="201"/>
        <end position="228"/>
    </location>
</feature>
<evidence type="ECO:0000313" key="2">
    <source>
        <dbReference type="EMBL" id="KAF1959340.1"/>
    </source>
</evidence>
<feature type="region of interest" description="Disordered" evidence="1">
    <location>
        <begin position="142"/>
        <end position="161"/>
    </location>
</feature>
<feature type="region of interest" description="Disordered" evidence="1">
    <location>
        <begin position="78"/>
        <end position="103"/>
    </location>
</feature>
<proteinExistence type="predicted"/>
<protein>
    <submittedName>
        <fullName evidence="2">Uncharacterized protein</fullName>
    </submittedName>
</protein>
<organism evidence="2 3">
    <name type="scientific">Byssothecium circinans</name>
    <dbReference type="NCBI Taxonomy" id="147558"/>
    <lineage>
        <taxon>Eukaryota</taxon>
        <taxon>Fungi</taxon>
        <taxon>Dikarya</taxon>
        <taxon>Ascomycota</taxon>
        <taxon>Pezizomycotina</taxon>
        <taxon>Dothideomycetes</taxon>
        <taxon>Pleosporomycetidae</taxon>
        <taxon>Pleosporales</taxon>
        <taxon>Massarineae</taxon>
        <taxon>Massarinaceae</taxon>
        <taxon>Byssothecium</taxon>
    </lineage>
</organism>
<feature type="compositionally biased region" description="Basic and acidic residues" evidence="1">
    <location>
        <begin position="87"/>
        <end position="101"/>
    </location>
</feature>
<evidence type="ECO:0000256" key="1">
    <source>
        <dbReference type="SAM" id="MobiDB-lite"/>
    </source>
</evidence>
<dbReference type="EMBL" id="ML976985">
    <property type="protein sequence ID" value="KAF1959340.1"/>
    <property type="molecule type" value="Genomic_DNA"/>
</dbReference>
<name>A0A6A5U4U2_9PLEO</name>
<accession>A0A6A5U4U2</accession>
<reference evidence="2" key="1">
    <citation type="journal article" date="2020" name="Stud. Mycol.">
        <title>101 Dothideomycetes genomes: a test case for predicting lifestyles and emergence of pathogens.</title>
        <authorList>
            <person name="Haridas S."/>
            <person name="Albert R."/>
            <person name="Binder M."/>
            <person name="Bloem J."/>
            <person name="Labutti K."/>
            <person name="Salamov A."/>
            <person name="Andreopoulos B."/>
            <person name="Baker S."/>
            <person name="Barry K."/>
            <person name="Bills G."/>
            <person name="Bluhm B."/>
            <person name="Cannon C."/>
            <person name="Castanera R."/>
            <person name="Culley D."/>
            <person name="Daum C."/>
            <person name="Ezra D."/>
            <person name="Gonzalez J."/>
            <person name="Henrissat B."/>
            <person name="Kuo A."/>
            <person name="Liang C."/>
            <person name="Lipzen A."/>
            <person name="Lutzoni F."/>
            <person name="Magnuson J."/>
            <person name="Mondo S."/>
            <person name="Nolan M."/>
            <person name="Ohm R."/>
            <person name="Pangilinan J."/>
            <person name="Park H.-J."/>
            <person name="Ramirez L."/>
            <person name="Alfaro M."/>
            <person name="Sun H."/>
            <person name="Tritt A."/>
            <person name="Yoshinaga Y."/>
            <person name="Zwiers L.-H."/>
            <person name="Turgeon B."/>
            <person name="Goodwin S."/>
            <person name="Spatafora J."/>
            <person name="Crous P."/>
            <person name="Grigoriev I."/>
        </authorList>
    </citation>
    <scope>NUCLEOTIDE SEQUENCE</scope>
    <source>
        <strain evidence="2">CBS 675.92</strain>
    </source>
</reference>
<sequence length="228" mass="24488">MCQLTKELHQCKKHHIKRYIVTRNWGKNQNPPRIAHPSFPGTEGACYPSQKNVQVAMRPVFSGDLSPIQRMLKEARRSNDLEGLAQDEGHDKMSTDKDEAHGMATPGNLTPGRSTWPNALPPLPPLAQAPPAIAMPTSRNIRGPGGSNAPPPIAPSSSYAQTPLAIVTPACPDIRGPPAPGQRLSVVQQALLSYSNLSIPKPRPVKTSALPFEKKAGKSGASVLGRKK</sequence>
<gene>
    <name evidence="2" type="ORF">CC80DRAFT_502373</name>
</gene>
<evidence type="ECO:0000313" key="3">
    <source>
        <dbReference type="Proteomes" id="UP000800035"/>
    </source>
</evidence>
<dbReference type="Proteomes" id="UP000800035">
    <property type="component" value="Unassembled WGS sequence"/>
</dbReference>
<keyword evidence="3" id="KW-1185">Reference proteome</keyword>